<feature type="transmembrane region" description="Helical" evidence="7">
    <location>
        <begin position="153"/>
        <end position="171"/>
    </location>
</feature>
<feature type="transmembrane region" description="Helical" evidence="7">
    <location>
        <begin position="246"/>
        <end position="266"/>
    </location>
</feature>
<dbReference type="PANTHER" id="PTHR32322">
    <property type="entry name" value="INNER MEMBRANE TRANSPORTER"/>
    <property type="match status" value="1"/>
</dbReference>
<dbReference type="Proteomes" id="UP001519343">
    <property type="component" value="Unassembled WGS sequence"/>
</dbReference>
<dbReference type="InterPro" id="IPR037185">
    <property type="entry name" value="EmrE-like"/>
</dbReference>
<comment type="similarity">
    <text evidence="2">Belongs to the EamA transporter family.</text>
</comment>
<keyword evidence="4 7" id="KW-0812">Transmembrane</keyword>
<name>A0ABS4GL75_9BACL</name>
<feature type="transmembrane region" description="Helical" evidence="7">
    <location>
        <begin position="32"/>
        <end position="49"/>
    </location>
</feature>
<organism evidence="9 10">
    <name type="scientific">Ammoniphilus resinae</name>
    <dbReference type="NCBI Taxonomy" id="861532"/>
    <lineage>
        <taxon>Bacteria</taxon>
        <taxon>Bacillati</taxon>
        <taxon>Bacillota</taxon>
        <taxon>Bacilli</taxon>
        <taxon>Bacillales</taxon>
        <taxon>Paenibacillaceae</taxon>
        <taxon>Aneurinibacillus group</taxon>
        <taxon>Ammoniphilus</taxon>
    </lineage>
</organism>
<protein>
    <submittedName>
        <fullName evidence="9">Drug/metabolite transporter (DMT)-like permease</fullName>
    </submittedName>
</protein>
<gene>
    <name evidence="9" type="ORF">J2Z37_001003</name>
</gene>
<evidence type="ECO:0000256" key="2">
    <source>
        <dbReference type="ARBA" id="ARBA00007362"/>
    </source>
</evidence>
<evidence type="ECO:0000259" key="8">
    <source>
        <dbReference type="Pfam" id="PF00892"/>
    </source>
</evidence>
<comment type="caution">
    <text evidence="9">The sequence shown here is derived from an EMBL/GenBank/DDBJ whole genome shotgun (WGS) entry which is preliminary data.</text>
</comment>
<feature type="transmembrane region" description="Helical" evidence="7">
    <location>
        <begin position="178"/>
        <end position="199"/>
    </location>
</feature>
<evidence type="ECO:0000256" key="7">
    <source>
        <dbReference type="SAM" id="Phobius"/>
    </source>
</evidence>
<feature type="transmembrane region" description="Helical" evidence="7">
    <location>
        <begin position="127"/>
        <end position="147"/>
    </location>
</feature>
<dbReference type="InterPro" id="IPR000620">
    <property type="entry name" value="EamA_dom"/>
</dbReference>
<feature type="domain" description="EamA" evidence="8">
    <location>
        <begin position="153"/>
        <end position="285"/>
    </location>
</feature>
<evidence type="ECO:0000256" key="3">
    <source>
        <dbReference type="ARBA" id="ARBA00022475"/>
    </source>
</evidence>
<keyword evidence="6 7" id="KW-0472">Membrane</keyword>
<accession>A0ABS4GL75</accession>
<feature type="transmembrane region" description="Helical" evidence="7">
    <location>
        <begin position="96"/>
        <end position="115"/>
    </location>
</feature>
<evidence type="ECO:0000313" key="9">
    <source>
        <dbReference type="EMBL" id="MBP1931006.1"/>
    </source>
</evidence>
<dbReference type="EMBL" id="JAGGKT010000002">
    <property type="protein sequence ID" value="MBP1931006.1"/>
    <property type="molecule type" value="Genomic_DNA"/>
</dbReference>
<keyword evidence="5 7" id="KW-1133">Transmembrane helix</keyword>
<evidence type="ECO:0000256" key="6">
    <source>
        <dbReference type="ARBA" id="ARBA00023136"/>
    </source>
</evidence>
<feature type="transmembrane region" description="Helical" evidence="7">
    <location>
        <begin position="69"/>
        <end position="90"/>
    </location>
</feature>
<feature type="transmembrane region" description="Helical" evidence="7">
    <location>
        <begin position="272"/>
        <end position="293"/>
    </location>
</feature>
<reference evidence="9 10" key="1">
    <citation type="submission" date="2021-03" db="EMBL/GenBank/DDBJ databases">
        <title>Genomic Encyclopedia of Type Strains, Phase IV (KMG-IV): sequencing the most valuable type-strain genomes for metagenomic binning, comparative biology and taxonomic classification.</title>
        <authorList>
            <person name="Goeker M."/>
        </authorList>
    </citation>
    <scope>NUCLEOTIDE SEQUENCE [LARGE SCALE GENOMIC DNA]</scope>
    <source>
        <strain evidence="9 10">DSM 24738</strain>
    </source>
</reference>
<sequence>MHRAYLFLLLCNLLWAGNIIFGKLVTSELTPLWITFLRWFIAILILVPITQLLERPNWMGILRKHWRPLALMGIFGGILFNGLTYIAITYTSPTNVALISALMPAFIMIFSVLFLHEKVGITQILGLALSFFGVVFILTGGAPYQVFQTQYNLGDLLMLVVGLCWAIYSILAKKLSHVTPLTATTISSCFAVLFMLPFLPFSPVDLVQVTTMGWVGILYIGIFATVGAFVLWNISVCELGASKSSISMNLVPVYTGILTIFLGGQLAVSQVIGGLIVFGGMILTTNLVQFGLVHKKTVRNLHNRVG</sequence>
<dbReference type="Pfam" id="PF00892">
    <property type="entry name" value="EamA"/>
    <property type="match status" value="2"/>
</dbReference>
<keyword evidence="10" id="KW-1185">Reference proteome</keyword>
<dbReference type="InterPro" id="IPR050638">
    <property type="entry name" value="AA-Vitamin_Transporters"/>
</dbReference>
<evidence type="ECO:0000256" key="1">
    <source>
        <dbReference type="ARBA" id="ARBA00004651"/>
    </source>
</evidence>
<keyword evidence="3" id="KW-1003">Cell membrane</keyword>
<evidence type="ECO:0000256" key="4">
    <source>
        <dbReference type="ARBA" id="ARBA00022692"/>
    </source>
</evidence>
<evidence type="ECO:0000313" key="10">
    <source>
        <dbReference type="Proteomes" id="UP001519343"/>
    </source>
</evidence>
<feature type="transmembrane region" description="Helical" evidence="7">
    <location>
        <begin position="211"/>
        <end position="234"/>
    </location>
</feature>
<dbReference type="PANTHER" id="PTHR32322:SF18">
    <property type="entry name" value="S-ADENOSYLMETHIONINE_S-ADENOSYLHOMOCYSTEINE TRANSPORTER"/>
    <property type="match status" value="1"/>
</dbReference>
<dbReference type="RefSeq" id="WP_209809110.1">
    <property type="nucleotide sequence ID" value="NZ_JAGGKT010000002.1"/>
</dbReference>
<feature type="domain" description="EamA" evidence="8">
    <location>
        <begin position="3"/>
        <end position="138"/>
    </location>
</feature>
<comment type="subcellular location">
    <subcellularLocation>
        <location evidence="1">Cell membrane</location>
        <topology evidence="1">Multi-pass membrane protein</topology>
    </subcellularLocation>
</comment>
<dbReference type="SUPFAM" id="SSF103481">
    <property type="entry name" value="Multidrug resistance efflux transporter EmrE"/>
    <property type="match status" value="2"/>
</dbReference>
<proteinExistence type="inferred from homology"/>
<evidence type="ECO:0000256" key="5">
    <source>
        <dbReference type="ARBA" id="ARBA00022989"/>
    </source>
</evidence>